<dbReference type="InterPro" id="IPR029016">
    <property type="entry name" value="GAF-like_dom_sf"/>
</dbReference>
<evidence type="ECO:0000256" key="6">
    <source>
        <dbReference type="ARBA" id="ARBA00022777"/>
    </source>
</evidence>
<dbReference type="Pfam" id="PF08448">
    <property type="entry name" value="PAS_4"/>
    <property type="match status" value="1"/>
</dbReference>
<evidence type="ECO:0000256" key="4">
    <source>
        <dbReference type="ARBA" id="ARBA00022679"/>
    </source>
</evidence>
<dbReference type="InterPro" id="IPR036890">
    <property type="entry name" value="HATPase_C_sf"/>
</dbReference>
<accession>A0A379N131</accession>
<dbReference type="Pfam" id="PF13185">
    <property type="entry name" value="GAF_2"/>
    <property type="match status" value="1"/>
</dbReference>
<dbReference type="EMBL" id="UGVN01000001">
    <property type="protein sequence ID" value="SUE40173.1"/>
    <property type="molecule type" value="Genomic_DNA"/>
</dbReference>
<dbReference type="GO" id="GO:0005524">
    <property type="term" value="F:ATP binding"/>
    <property type="evidence" value="ECO:0007669"/>
    <property type="project" value="UniProtKB-KW"/>
</dbReference>
<dbReference type="InterPro" id="IPR000014">
    <property type="entry name" value="PAS"/>
</dbReference>
<dbReference type="EC" id="2.7.13.3" evidence="2"/>
<dbReference type="InterPro" id="IPR035965">
    <property type="entry name" value="PAS-like_dom_sf"/>
</dbReference>
<dbReference type="GO" id="GO:0004673">
    <property type="term" value="F:protein histidine kinase activity"/>
    <property type="evidence" value="ECO:0007669"/>
    <property type="project" value="UniProtKB-EC"/>
</dbReference>
<dbReference type="InterPro" id="IPR011495">
    <property type="entry name" value="Sig_transdc_His_kin_sub2_dim/P"/>
</dbReference>
<protein>
    <recommendedName>
        <fullName evidence="2">histidine kinase</fullName>
        <ecNumber evidence="2">2.7.13.3</ecNumber>
    </recommendedName>
</protein>
<sequence>MLSPDMEPQRAEAYQRLRQQELIAEFGLFALRGDSLQPSLDEVCRVAADGLDVPFAKVLRFLPGENAFLVQAGVGWHAGVVGHARLGADLESPAGYAFRTGRPVISNHLTEEARFRTPALLVEHGVRRALNVLIGSGQAVPYGVLEVDSGDRTDFEPRDIAFLQALANVIAAVADRQARQVALAHSEAMLQSVFESSPDCIKVLRGDGTLVRMNHNGLCLMEIDDFAKVANCPWEKLWPADQAEHVRAAIRAARQTGIGHFEAFCPTTKGTPKWWDVLVAPLGGQGEDEQFVAISRDVTDRVKAVEAKDALLRQQDLLMREVHHRIRNSLQLVHTLLQLQAGHVNDGGARAHLAEAALRVLTVAAVHKRLYEGNDVTEADLATYLGGLLDDLRGSLSDEIVGRPIHLSTESLMLSPDKLTSLGLIVTELVTNALKYGHGTVSVSVQPLGKVARIAVEDEGQGFPADFAPVRSRGLGMRLLLTLARKPDGVRVDRGVPWGRIVVEMPLG</sequence>
<dbReference type="GeneID" id="99632780"/>
<evidence type="ECO:0000256" key="7">
    <source>
        <dbReference type="ARBA" id="ARBA00022840"/>
    </source>
</evidence>
<dbReference type="Pfam" id="PF02518">
    <property type="entry name" value="HATPase_c"/>
    <property type="match status" value="1"/>
</dbReference>
<evidence type="ECO:0000256" key="1">
    <source>
        <dbReference type="ARBA" id="ARBA00000085"/>
    </source>
</evidence>
<comment type="catalytic activity">
    <reaction evidence="1">
        <text>ATP + protein L-histidine = ADP + protein N-phospho-L-histidine.</text>
        <dbReference type="EC" id="2.7.13.3"/>
    </reaction>
</comment>
<evidence type="ECO:0000313" key="10">
    <source>
        <dbReference type="Proteomes" id="UP000254919"/>
    </source>
</evidence>
<dbReference type="PANTHER" id="PTHR41523:SF8">
    <property type="entry name" value="ETHYLENE RESPONSE SENSOR PROTEIN"/>
    <property type="match status" value="1"/>
</dbReference>
<dbReference type="Gene3D" id="3.30.450.40">
    <property type="match status" value="1"/>
</dbReference>
<dbReference type="AlphaFoldDB" id="A0A379N131"/>
<dbReference type="SMART" id="SM00065">
    <property type="entry name" value="GAF"/>
    <property type="match status" value="1"/>
</dbReference>
<organism evidence="9 10">
    <name type="scientific">Roseomonas mucosa</name>
    <dbReference type="NCBI Taxonomy" id="207340"/>
    <lineage>
        <taxon>Bacteria</taxon>
        <taxon>Pseudomonadati</taxon>
        <taxon>Pseudomonadota</taxon>
        <taxon>Alphaproteobacteria</taxon>
        <taxon>Acetobacterales</taxon>
        <taxon>Roseomonadaceae</taxon>
        <taxon>Roseomonas</taxon>
    </lineage>
</organism>
<dbReference type="SUPFAM" id="SSF55781">
    <property type="entry name" value="GAF domain-like"/>
    <property type="match status" value="1"/>
</dbReference>
<keyword evidence="3" id="KW-0597">Phosphoprotein</keyword>
<dbReference type="NCBIfam" id="TIGR00229">
    <property type="entry name" value="sensory_box"/>
    <property type="match status" value="1"/>
</dbReference>
<dbReference type="Pfam" id="PF07568">
    <property type="entry name" value="HisKA_2"/>
    <property type="match status" value="1"/>
</dbReference>
<gene>
    <name evidence="9" type="primary">pdtaS_1</name>
    <name evidence="9" type="ORF">NCTC13291_01730</name>
</gene>
<dbReference type="InterPro" id="IPR013656">
    <property type="entry name" value="PAS_4"/>
</dbReference>
<dbReference type="Gene3D" id="3.30.565.10">
    <property type="entry name" value="Histidine kinase-like ATPase, C-terminal domain"/>
    <property type="match status" value="1"/>
</dbReference>
<keyword evidence="5" id="KW-0547">Nucleotide-binding</keyword>
<keyword evidence="4 9" id="KW-0808">Transferase</keyword>
<feature type="domain" description="GAF" evidence="8">
    <location>
        <begin position="35"/>
        <end position="184"/>
    </location>
</feature>
<evidence type="ECO:0000256" key="3">
    <source>
        <dbReference type="ARBA" id="ARBA00022553"/>
    </source>
</evidence>
<evidence type="ECO:0000313" key="9">
    <source>
        <dbReference type="EMBL" id="SUE40173.1"/>
    </source>
</evidence>
<evidence type="ECO:0000256" key="2">
    <source>
        <dbReference type="ARBA" id="ARBA00012438"/>
    </source>
</evidence>
<keyword evidence="6 9" id="KW-0418">Kinase</keyword>
<keyword evidence="7" id="KW-0067">ATP-binding</keyword>
<evidence type="ECO:0000256" key="5">
    <source>
        <dbReference type="ARBA" id="ARBA00022741"/>
    </source>
</evidence>
<dbReference type="PANTHER" id="PTHR41523">
    <property type="entry name" value="TWO-COMPONENT SYSTEM SENSOR PROTEIN"/>
    <property type="match status" value="1"/>
</dbReference>
<dbReference type="InterPro" id="IPR003018">
    <property type="entry name" value="GAF"/>
</dbReference>
<dbReference type="InterPro" id="IPR003594">
    <property type="entry name" value="HATPase_dom"/>
</dbReference>
<dbReference type="Gene3D" id="3.30.450.20">
    <property type="entry name" value="PAS domain"/>
    <property type="match status" value="1"/>
</dbReference>
<dbReference type="Proteomes" id="UP000254919">
    <property type="component" value="Unassembled WGS sequence"/>
</dbReference>
<evidence type="ECO:0000259" key="8">
    <source>
        <dbReference type="SMART" id="SM00065"/>
    </source>
</evidence>
<reference evidence="9 10" key="1">
    <citation type="submission" date="2018-06" db="EMBL/GenBank/DDBJ databases">
        <authorList>
            <consortium name="Pathogen Informatics"/>
            <person name="Doyle S."/>
        </authorList>
    </citation>
    <scope>NUCLEOTIDE SEQUENCE [LARGE SCALE GENOMIC DNA]</scope>
    <source>
        <strain evidence="9 10">NCTC13291</strain>
    </source>
</reference>
<proteinExistence type="predicted"/>
<dbReference type="SUPFAM" id="SSF55785">
    <property type="entry name" value="PYP-like sensor domain (PAS domain)"/>
    <property type="match status" value="1"/>
</dbReference>
<dbReference type="RefSeq" id="WP_019462258.1">
    <property type="nucleotide sequence ID" value="NZ_AP031462.1"/>
</dbReference>
<dbReference type="SUPFAM" id="SSF55874">
    <property type="entry name" value="ATPase domain of HSP90 chaperone/DNA topoisomerase II/histidine kinase"/>
    <property type="match status" value="1"/>
</dbReference>
<name>A0A379N131_9PROT</name>